<dbReference type="RefSeq" id="XP_460135.2">
    <property type="nucleotide sequence ID" value="XM_460135.2"/>
</dbReference>
<dbReference type="VEuPathDB" id="FungiDB:DEHA2E19118g"/>
<dbReference type="PROSITE" id="PS50071">
    <property type="entry name" value="HOMEOBOX_2"/>
    <property type="match status" value="1"/>
</dbReference>
<organism evidence="4 5">
    <name type="scientific">Debaryomyces hansenii (strain ATCC 36239 / CBS 767 / BCRC 21394 / JCM 1990 / NBRC 0083 / IGC 2968)</name>
    <name type="common">Yeast</name>
    <name type="synonym">Torulaspora hansenii</name>
    <dbReference type="NCBI Taxonomy" id="284592"/>
    <lineage>
        <taxon>Eukaryota</taxon>
        <taxon>Fungi</taxon>
        <taxon>Dikarya</taxon>
        <taxon>Ascomycota</taxon>
        <taxon>Saccharomycotina</taxon>
        <taxon>Pichiomycetes</taxon>
        <taxon>Debaryomycetaceae</taxon>
        <taxon>Debaryomyces</taxon>
    </lineage>
</organism>
<dbReference type="AlphaFoldDB" id="Q6BNT5"/>
<feature type="domain" description="Homeobox" evidence="3">
    <location>
        <begin position="132"/>
        <end position="173"/>
    </location>
</feature>
<dbReference type="EMBL" id="CR382137">
    <property type="protein sequence ID" value="CAG88406.2"/>
    <property type="molecule type" value="Genomic_DNA"/>
</dbReference>
<dbReference type="InterPro" id="IPR009057">
    <property type="entry name" value="Homeodomain-like_sf"/>
</dbReference>
<dbReference type="Proteomes" id="UP000000599">
    <property type="component" value="Chromosome E"/>
</dbReference>
<evidence type="ECO:0000259" key="3">
    <source>
        <dbReference type="PROSITE" id="PS50071"/>
    </source>
</evidence>
<dbReference type="InterPro" id="IPR001356">
    <property type="entry name" value="HD"/>
</dbReference>
<dbReference type="STRING" id="284592.Q6BNT5"/>
<dbReference type="OrthoDB" id="2109411at2759"/>
<dbReference type="GO" id="GO:0005634">
    <property type="term" value="C:nucleus"/>
    <property type="evidence" value="ECO:0007669"/>
    <property type="project" value="UniProtKB-SubCell"/>
</dbReference>
<evidence type="ECO:0000313" key="5">
    <source>
        <dbReference type="Proteomes" id="UP000000599"/>
    </source>
</evidence>
<dbReference type="HOGENOM" id="CLU_1547534_0_0_1"/>
<dbReference type="GO" id="GO:0003677">
    <property type="term" value="F:DNA binding"/>
    <property type="evidence" value="ECO:0007669"/>
    <property type="project" value="UniProtKB-UniRule"/>
</dbReference>
<dbReference type="KEGG" id="dha:DEHA2E19118g"/>
<sequence length="173" mass="19603">MEGYTKSHDVVVEVPENENIKAYTTRVESGHISEPSSSNGSNLTLNVKNEYENISSDGKVIDRYQLLKEKGYSHGFLLEEASISVTCETPDPHLQQQRKVSRFGREVHENTNVFPNKKGSYKCDSEASNRFLENVFKTNSYPTSKERHIIAKKCGLSPTQVGAWFTNRRNVSE</sequence>
<reference evidence="4 5" key="1">
    <citation type="journal article" date="2004" name="Nature">
        <title>Genome evolution in yeasts.</title>
        <authorList>
            <consortium name="Genolevures"/>
            <person name="Dujon B."/>
            <person name="Sherman D."/>
            <person name="Fischer G."/>
            <person name="Durrens P."/>
            <person name="Casaregola S."/>
            <person name="Lafontaine I."/>
            <person name="de Montigny J."/>
            <person name="Marck C."/>
            <person name="Neuveglise C."/>
            <person name="Talla E."/>
            <person name="Goffard N."/>
            <person name="Frangeul L."/>
            <person name="Aigle M."/>
            <person name="Anthouard V."/>
            <person name="Babour A."/>
            <person name="Barbe V."/>
            <person name="Barnay S."/>
            <person name="Blanchin S."/>
            <person name="Beckerich J.M."/>
            <person name="Beyne E."/>
            <person name="Bleykasten C."/>
            <person name="Boisrame A."/>
            <person name="Boyer J."/>
            <person name="Cattolico L."/>
            <person name="Confanioleri F."/>
            <person name="de Daruvar A."/>
            <person name="Despons L."/>
            <person name="Fabre E."/>
            <person name="Fairhead C."/>
            <person name="Ferry-Dumazet H."/>
            <person name="Groppi A."/>
            <person name="Hantraye F."/>
            <person name="Hennequin C."/>
            <person name="Jauniaux N."/>
            <person name="Joyet P."/>
            <person name="Kachouri R."/>
            <person name="Kerrest A."/>
            <person name="Koszul R."/>
            <person name="Lemaire M."/>
            <person name="Lesur I."/>
            <person name="Ma L."/>
            <person name="Muller H."/>
            <person name="Nicaud J.M."/>
            <person name="Nikolski M."/>
            <person name="Oztas S."/>
            <person name="Ozier-Kalogeropoulos O."/>
            <person name="Pellenz S."/>
            <person name="Potier S."/>
            <person name="Richard G.F."/>
            <person name="Straub M.L."/>
            <person name="Suleau A."/>
            <person name="Swennene D."/>
            <person name="Tekaia F."/>
            <person name="Wesolowski-Louvel M."/>
            <person name="Westhof E."/>
            <person name="Wirth B."/>
            <person name="Zeniou-Meyer M."/>
            <person name="Zivanovic I."/>
            <person name="Bolotin-Fukuhara M."/>
            <person name="Thierry A."/>
            <person name="Bouchier C."/>
            <person name="Caudron B."/>
            <person name="Scarpelli C."/>
            <person name="Gaillardin C."/>
            <person name="Weissenbach J."/>
            <person name="Wincker P."/>
            <person name="Souciet J.L."/>
        </authorList>
    </citation>
    <scope>NUCLEOTIDE SEQUENCE [LARGE SCALE GENOMIC DNA]</scope>
    <source>
        <strain evidence="5">ATCC 36239 / CBS 767 / BCRC 21394 / JCM 1990 / NBRC 0083 / IGC 2968</strain>
    </source>
</reference>
<gene>
    <name evidence="4" type="ordered locus">DEHA2E19118g</name>
</gene>
<proteinExistence type="predicted"/>
<dbReference type="CDD" id="cd00086">
    <property type="entry name" value="homeodomain"/>
    <property type="match status" value="1"/>
</dbReference>
<keyword evidence="5" id="KW-1185">Reference proteome</keyword>
<dbReference type="GeneID" id="2902997"/>
<dbReference type="SMART" id="SM00389">
    <property type="entry name" value="HOX"/>
    <property type="match status" value="1"/>
</dbReference>
<keyword evidence="1 2" id="KW-0238">DNA-binding</keyword>
<dbReference type="FunCoup" id="Q6BNT5">
    <property type="interactions" value="166"/>
</dbReference>
<dbReference type="SUPFAM" id="SSF46689">
    <property type="entry name" value="Homeodomain-like"/>
    <property type="match status" value="1"/>
</dbReference>
<evidence type="ECO:0000256" key="2">
    <source>
        <dbReference type="RuleBase" id="RU000682"/>
    </source>
</evidence>
<dbReference type="Gene3D" id="1.10.10.60">
    <property type="entry name" value="Homeodomain-like"/>
    <property type="match status" value="1"/>
</dbReference>
<comment type="subcellular location">
    <subcellularLocation>
        <location evidence="1 2">Nucleus</location>
    </subcellularLocation>
</comment>
<keyword evidence="1 2" id="KW-0539">Nucleus</keyword>
<dbReference type="InParanoid" id="Q6BNT5"/>
<dbReference type="Pfam" id="PF00046">
    <property type="entry name" value="Homeodomain"/>
    <property type="match status" value="1"/>
</dbReference>
<evidence type="ECO:0000256" key="1">
    <source>
        <dbReference type="PROSITE-ProRule" id="PRU00108"/>
    </source>
</evidence>
<keyword evidence="1 2" id="KW-0371">Homeobox</keyword>
<protein>
    <submittedName>
        <fullName evidence="4">DEHA2E19118p</fullName>
    </submittedName>
</protein>
<accession>Q6BNT5</accession>
<evidence type="ECO:0000313" key="4">
    <source>
        <dbReference type="EMBL" id="CAG88406.2"/>
    </source>
</evidence>
<name>Q6BNT5_DEBHA</name>